<keyword evidence="3" id="KW-0812">Transmembrane</keyword>
<comment type="subcellular location">
    <subcellularLocation>
        <location evidence="1">Membrane</location>
        <topology evidence="1">Multi-pass membrane protein</topology>
    </subcellularLocation>
</comment>
<dbReference type="PANTHER" id="PTHR11360">
    <property type="entry name" value="MONOCARBOXYLATE TRANSPORTER"/>
    <property type="match status" value="1"/>
</dbReference>
<feature type="transmembrane region" description="Helical" evidence="3">
    <location>
        <begin position="316"/>
        <end position="334"/>
    </location>
</feature>
<dbReference type="Proteomes" id="UP000002258">
    <property type="component" value="Chromosome 2"/>
</dbReference>
<dbReference type="InterPro" id="IPR050327">
    <property type="entry name" value="Proton-linked_MCT"/>
</dbReference>
<evidence type="ECO:0000256" key="3">
    <source>
        <dbReference type="SAM" id="Phobius"/>
    </source>
</evidence>
<dbReference type="FunCoup" id="A3LPQ4">
    <property type="interactions" value="190"/>
</dbReference>
<feature type="transmembrane region" description="Helical" evidence="3">
    <location>
        <begin position="132"/>
        <end position="150"/>
    </location>
</feature>
<dbReference type="GeneID" id="4836689"/>
<evidence type="ECO:0000256" key="2">
    <source>
        <dbReference type="ARBA" id="ARBA00006727"/>
    </source>
</evidence>
<dbReference type="GO" id="GO:0022857">
    <property type="term" value="F:transmembrane transporter activity"/>
    <property type="evidence" value="ECO:0007669"/>
    <property type="project" value="InterPro"/>
</dbReference>
<accession>A3LPQ4</accession>
<evidence type="ECO:0000313" key="5">
    <source>
        <dbReference type="EMBL" id="ABN64539.2"/>
    </source>
</evidence>
<feature type="transmembrane region" description="Helical" evidence="3">
    <location>
        <begin position="281"/>
        <end position="304"/>
    </location>
</feature>
<keyword evidence="6" id="KW-1185">Reference proteome</keyword>
<feature type="domain" description="Major facilitator superfamily (MFS) profile" evidence="4">
    <location>
        <begin position="63"/>
        <end position="463"/>
    </location>
</feature>
<evidence type="ECO:0000256" key="1">
    <source>
        <dbReference type="ARBA" id="ARBA00004141"/>
    </source>
</evidence>
<feature type="transmembrane region" description="Helical" evidence="3">
    <location>
        <begin position="104"/>
        <end position="125"/>
    </location>
</feature>
<gene>
    <name evidence="5" type="primary">MCH4.2</name>
    <name evidence="5" type="ORF">PICST_30034</name>
</gene>
<evidence type="ECO:0000259" key="4">
    <source>
        <dbReference type="PROSITE" id="PS50850"/>
    </source>
</evidence>
<dbReference type="InParanoid" id="A3LPQ4"/>
<feature type="transmembrane region" description="Helical" evidence="3">
    <location>
        <begin position="63"/>
        <end position="84"/>
    </location>
</feature>
<dbReference type="KEGG" id="pic:PICST_30034"/>
<dbReference type="Gene3D" id="1.20.1250.20">
    <property type="entry name" value="MFS general substrate transporter like domains"/>
    <property type="match status" value="2"/>
</dbReference>
<comment type="similarity">
    <text evidence="2">Belongs to the major facilitator superfamily. Monocarboxylate porter (TC 2.A.1.13) family.</text>
</comment>
<dbReference type="RefSeq" id="XP_001382568.2">
    <property type="nucleotide sequence ID" value="XM_001382531.1"/>
</dbReference>
<dbReference type="PANTHER" id="PTHR11360:SF177">
    <property type="entry name" value="RIBOFLAVIN TRANSPORTER MCH5"/>
    <property type="match status" value="1"/>
</dbReference>
<feature type="transmembrane region" description="Helical" evidence="3">
    <location>
        <begin position="346"/>
        <end position="365"/>
    </location>
</feature>
<dbReference type="EMBL" id="CP000496">
    <property type="protein sequence ID" value="ABN64539.2"/>
    <property type="molecule type" value="Genomic_DNA"/>
</dbReference>
<feature type="transmembrane region" description="Helical" evidence="3">
    <location>
        <begin position="407"/>
        <end position="428"/>
    </location>
</feature>
<dbReference type="HOGENOM" id="CLU_001265_1_0_1"/>
<dbReference type="CDD" id="cd17352">
    <property type="entry name" value="MFS_MCT_SLC16"/>
    <property type="match status" value="1"/>
</dbReference>
<dbReference type="AlphaFoldDB" id="A3LPQ4"/>
<dbReference type="InterPro" id="IPR020846">
    <property type="entry name" value="MFS_dom"/>
</dbReference>
<keyword evidence="3" id="KW-0472">Membrane</keyword>
<dbReference type="OMA" id="FCCAVAV"/>
<dbReference type="eggNOG" id="KOG2504">
    <property type="taxonomic scope" value="Eukaryota"/>
</dbReference>
<dbReference type="PROSITE" id="PS50850">
    <property type="entry name" value="MFS"/>
    <property type="match status" value="1"/>
</dbReference>
<dbReference type="Pfam" id="PF07690">
    <property type="entry name" value="MFS_1"/>
    <property type="match status" value="1"/>
</dbReference>
<feature type="transmembrane region" description="Helical" evidence="3">
    <location>
        <begin position="191"/>
        <end position="209"/>
    </location>
</feature>
<feature type="transmembrane region" description="Helical" evidence="3">
    <location>
        <begin position="156"/>
        <end position="179"/>
    </location>
</feature>
<proteinExistence type="inferred from homology"/>
<name>A3LPQ4_PICST</name>
<feature type="transmembrane region" description="Helical" evidence="3">
    <location>
        <begin position="221"/>
        <end position="241"/>
    </location>
</feature>
<dbReference type="GO" id="GO:0016020">
    <property type="term" value="C:membrane"/>
    <property type="evidence" value="ECO:0007669"/>
    <property type="project" value="UniProtKB-SubCell"/>
</dbReference>
<sequence>MSSTESIELTHIRHANSQASFTVINSSSGAVDISEESIAIQRQEVDGEEESEDEYYPEGGWRAYLVIFGSFLGLIVNLGVINSIGAVQAYVSTHQLALVDATSISWIFSIYLALAYALGSIVGPIFDRRGPLELLIASTLLIFVGLMASANSTKVYHFILSFVALGVGNGIGMTPLIGVISHWFNKKRGNFTGIATSGGSVGGLVFPLMLRHTYAQYGFVWAMRIFAFVCLGCMVLSIFLVKGRFKRESKKHDVQYFKSKWNNGIENFSIANVWAASTSKFAFLIAGAFFGELSLVLLLTYFATYAMAQGVSEANSLLLLTVWNATGILGRWIPGYLSDYVGRFNINILMLFSFNVSIFVLWLPFGSSLKVLFAFAAIGGYCSGSILSLLPACLSQITPVNEIGTKYGFLNTILSIGNLVGLPIASAVIQNGSTHNYNNFVVFVGLLSVLGTVFWYTSRFMIVGNRLNVKV</sequence>
<keyword evidence="3" id="KW-1133">Transmembrane helix</keyword>
<feature type="transmembrane region" description="Helical" evidence="3">
    <location>
        <begin position="371"/>
        <end position="395"/>
    </location>
</feature>
<dbReference type="InterPro" id="IPR036259">
    <property type="entry name" value="MFS_trans_sf"/>
</dbReference>
<protein>
    <submittedName>
        <fullName evidence="5">Monocarboxylate permease homolog</fullName>
    </submittedName>
</protein>
<evidence type="ECO:0000313" key="6">
    <source>
        <dbReference type="Proteomes" id="UP000002258"/>
    </source>
</evidence>
<dbReference type="GO" id="GO:0032218">
    <property type="term" value="P:riboflavin transport"/>
    <property type="evidence" value="ECO:0007669"/>
    <property type="project" value="TreeGrafter"/>
</dbReference>
<dbReference type="InterPro" id="IPR011701">
    <property type="entry name" value="MFS"/>
</dbReference>
<feature type="transmembrane region" description="Helical" evidence="3">
    <location>
        <begin position="440"/>
        <end position="457"/>
    </location>
</feature>
<dbReference type="OrthoDB" id="6509908at2759"/>
<reference evidence="5 6" key="1">
    <citation type="journal article" date="2007" name="Nat. Biotechnol.">
        <title>Genome sequence of the lignocellulose-bioconverting and xylose-fermenting yeast Pichia stipitis.</title>
        <authorList>
            <person name="Jeffries T.W."/>
            <person name="Grigoriev I.V."/>
            <person name="Grimwood J."/>
            <person name="Laplaza J.M."/>
            <person name="Aerts A."/>
            <person name="Salamov A."/>
            <person name="Schmutz J."/>
            <person name="Lindquist E."/>
            <person name="Dehal P."/>
            <person name="Shapiro H."/>
            <person name="Jin Y.S."/>
            <person name="Passoth V."/>
            <person name="Richardson P.M."/>
        </authorList>
    </citation>
    <scope>NUCLEOTIDE SEQUENCE [LARGE SCALE GENOMIC DNA]</scope>
    <source>
        <strain evidence="6">ATCC 58785 / CBS 6054 / NBRC 10063 / NRRL Y-11545</strain>
    </source>
</reference>
<organism evidence="5 6">
    <name type="scientific">Scheffersomyces stipitis (strain ATCC 58785 / CBS 6054 / NBRC 10063 / NRRL Y-11545)</name>
    <name type="common">Yeast</name>
    <name type="synonym">Pichia stipitis</name>
    <dbReference type="NCBI Taxonomy" id="322104"/>
    <lineage>
        <taxon>Eukaryota</taxon>
        <taxon>Fungi</taxon>
        <taxon>Dikarya</taxon>
        <taxon>Ascomycota</taxon>
        <taxon>Saccharomycotina</taxon>
        <taxon>Pichiomycetes</taxon>
        <taxon>Debaryomycetaceae</taxon>
        <taxon>Scheffersomyces</taxon>
    </lineage>
</organism>
<dbReference type="SUPFAM" id="SSF103473">
    <property type="entry name" value="MFS general substrate transporter"/>
    <property type="match status" value="1"/>
</dbReference>